<dbReference type="RefSeq" id="WP_187768464.1">
    <property type="nucleotide sequence ID" value="NZ_JACTVM010000001.1"/>
</dbReference>
<reference evidence="6" key="1">
    <citation type="submission" date="2020-09" db="EMBL/GenBank/DDBJ databases">
        <title>Novel species in genus Aeromicrobium.</title>
        <authorList>
            <person name="Zhang G."/>
        </authorList>
    </citation>
    <scope>NUCLEOTIDE SEQUENCE</scope>
    <source>
        <strain evidence="6">Zg-636</strain>
    </source>
</reference>
<evidence type="ECO:0000256" key="2">
    <source>
        <dbReference type="ARBA" id="ARBA00022630"/>
    </source>
</evidence>
<accession>A0A8I0JYQ3</accession>
<sequence>MDNKSFDLVVVGTGTGMLAALAAAEAGLSVLLVEKSEYVGGSTALSGGGFWVPSNPMLTEAGAEDPMSEATKYLAAVTRGEAPEARWKSFLSHGAEAVKALARLTPLKFGHMTDYADYFPELPGGSTAGRAMEPKPFNARKLGADRGKLRPPALEAPFPMPVSGTSYKWLNLVARTPRGIFVAARLLGMGVGGLAIKREYIAGGGALAAGLYAGVRARNIPVWLESPLKELIVEDDRVVGVVVQRDGKDISVRAKHGVILAAGGFDRNEAMRHAHQSEKLDTDWALGNPANTGDAITIAQGIGADLAFLEEAWWFPAVPIPGPMPGTLLAERSLPGQIIVNQAGERFMNEAVNYMSAGKDLLAQDLPVWMIFDQRYRNRYVFGGSIFPRQSFPKEWYDAGVVKKADSLEKLAADLGMPALPQSVERFNNLCASGHDDDFGRGDSAYDRYYGDPGIKPNPCLGPIDKGPYYAVQVVPGDLGTCGGVKADEFARALRPDGTTIEGLYAIGNAAGNAFGRVYPGPGATIAQGLVFGYIAANHAAGRLRA</sequence>
<dbReference type="PANTHER" id="PTHR43400">
    <property type="entry name" value="FUMARATE REDUCTASE"/>
    <property type="match status" value="1"/>
</dbReference>
<dbReference type="Pfam" id="PF00890">
    <property type="entry name" value="FAD_binding_2"/>
    <property type="match status" value="1"/>
</dbReference>
<evidence type="ECO:0000256" key="3">
    <source>
        <dbReference type="ARBA" id="ARBA00022827"/>
    </source>
</evidence>
<dbReference type="InterPro" id="IPR003953">
    <property type="entry name" value="FAD-dep_OxRdtase_2_FAD-bd"/>
</dbReference>
<proteinExistence type="predicted"/>
<comment type="cofactor">
    <cofactor evidence="1">
        <name>FAD</name>
        <dbReference type="ChEBI" id="CHEBI:57692"/>
    </cofactor>
</comment>
<dbReference type="GO" id="GO:0008202">
    <property type="term" value="P:steroid metabolic process"/>
    <property type="evidence" value="ECO:0007669"/>
    <property type="project" value="UniProtKB-ARBA"/>
</dbReference>
<dbReference type="InterPro" id="IPR050315">
    <property type="entry name" value="FAD-oxidoreductase_2"/>
</dbReference>
<dbReference type="InterPro" id="IPR036188">
    <property type="entry name" value="FAD/NAD-bd_sf"/>
</dbReference>
<evidence type="ECO:0000313" key="7">
    <source>
        <dbReference type="Proteomes" id="UP000620591"/>
    </source>
</evidence>
<keyword evidence="3" id="KW-0274">FAD</keyword>
<dbReference type="InterPro" id="IPR027477">
    <property type="entry name" value="Succ_DH/fumarate_Rdtase_cat_sf"/>
</dbReference>
<dbReference type="PANTHER" id="PTHR43400:SF10">
    <property type="entry name" value="3-OXOSTEROID 1-DEHYDROGENASE"/>
    <property type="match status" value="1"/>
</dbReference>
<dbReference type="AlphaFoldDB" id="A0A8I0JYQ3"/>
<dbReference type="EMBL" id="JACTVM010000001">
    <property type="protein sequence ID" value="MBC9225127.1"/>
    <property type="molecule type" value="Genomic_DNA"/>
</dbReference>
<evidence type="ECO:0000256" key="4">
    <source>
        <dbReference type="ARBA" id="ARBA00023002"/>
    </source>
</evidence>
<dbReference type="Proteomes" id="UP000620591">
    <property type="component" value="Unassembled WGS sequence"/>
</dbReference>
<organism evidence="6 7">
    <name type="scientific">Aeromicrobium senzhongii</name>
    <dbReference type="NCBI Taxonomy" id="2663859"/>
    <lineage>
        <taxon>Bacteria</taxon>
        <taxon>Bacillati</taxon>
        <taxon>Actinomycetota</taxon>
        <taxon>Actinomycetes</taxon>
        <taxon>Propionibacteriales</taxon>
        <taxon>Nocardioidaceae</taxon>
        <taxon>Aeromicrobium</taxon>
    </lineage>
</organism>
<evidence type="ECO:0000259" key="5">
    <source>
        <dbReference type="Pfam" id="PF00890"/>
    </source>
</evidence>
<dbReference type="Gene3D" id="3.90.700.10">
    <property type="entry name" value="Succinate dehydrogenase/fumarate reductase flavoprotein, catalytic domain"/>
    <property type="match status" value="1"/>
</dbReference>
<name>A0A8I0JYQ3_9ACTN</name>
<feature type="domain" description="FAD-dependent oxidoreductase 2 FAD-binding" evidence="5">
    <location>
        <begin position="7"/>
        <end position="525"/>
    </location>
</feature>
<comment type="caution">
    <text evidence="6">The sequence shown here is derived from an EMBL/GenBank/DDBJ whole genome shotgun (WGS) entry which is preliminary data.</text>
</comment>
<evidence type="ECO:0000256" key="1">
    <source>
        <dbReference type="ARBA" id="ARBA00001974"/>
    </source>
</evidence>
<dbReference type="SUPFAM" id="SSF51905">
    <property type="entry name" value="FAD/NAD(P)-binding domain"/>
    <property type="match status" value="1"/>
</dbReference>
<keyword evidence="4" id="KW-0560">Oxidoreductase</keyword>
<dbReference type="Gene3D" id="3.50.50.60">
    <property type="entry name" value="FAD/NAD(P)-binding domain"/>
    <property type="match status" value="2"/>
</dbReference>
<evidence type="ECO:0000313" key="6">
    <source>
        <dbReference type="EMBL" id="MBC9225127.1"/>
    </source>
</evidence>
<protein>
    <submittedName>
        <fullName evidence="6">FAD-binding protein</fullName>
    </submittedName>
</protein>
<dbReference type="GO" id="GO:0033765">
    <property type="term" value="F:steroid dehydrogenase activity, acting on the CH-CH group of donors"/>
    <property type="evidence" value="ECO:0007669"/>
    <property type="project" value="UniProtKB-ARBA"/>
</dbReference>
<gene>
    <name evidence="6" type="ORF">IBG24_02215</name>
</gene>
<keyword evidence="2" id="KW-0285">Flavoprotein</keyword>
<dbReference type="SUPFAM" id="SSF56425">
    <property type="entry name" value="Succinate dehydrogenase/fumarate reductase flavoprotein, catalytic domain"/>
    <property type="match status" value="1"/>
</dbReference>